<evidence type="ECO:0000259" key="2">
    <source>
        <dbReference type="Pfam" id="PF01569"/>
    </source>
</evidence>
<feature type="transmembrane region" description="Helical" evidence="1">
    <location>
        <begin position="225"/>
        <end position="245"/>
    </location>
</feature>
<dbReference type="STRING" id="683150.G205_16092"/>
<proteinExistence type="predicted"/>
<feature type="transmembrane region" description="Helical" evidence="1">
    <location>
        <begin position="87"/>
        <end position="116"/>
    </location>
</feature>
<feature type="transmembrane region" description="Helical" evidence="1">
    <location>
        <begin position="195"/>
        <end position="219"/>
    </location>
</feature>
<accession>A0A4R5Y6J5</accession>
<dbReference type="Proteomes" id="UP000294621">
    <property type="component" value="Unassembled WGS sequence"/>
</dbReference>
<evidence type="ECO:0000313" key="3">
    <source>
        <dbReference type="EMBL" id="TDL38955.1"/>
    </source>
</evidence>
<dbReference type="InterPro" id="IPR036938">
    <property type="entry name" value="PAP2/HPO_sf"/>
</dbReference>
<dbReference type="PANTHER" id="PTHR14969">
    <property type="entry name" value="SPHINGOSINE-1-PHOSPHATE PHOSPHOHYDROLASE"/>
    <property type="match status" value="1"/>
</dbReference>
<feature type="domain" description="Phosphatidic acid phosphatase type 2/haloperoxidase" evidence="2">
    <location>
        <begin position="128"/>
        <end position="245"/>
    </location>
</feature>
<dbReference type="EMBL" id="SMZQ01000003">
    <property type="protein sequence ID" value="TDL38955.1"/>
    <property type="molecule type" value="Genomic_DNA"/>
</dbReference>
<dbReference type="Gene3D" id="1.20.144.10">
    <property type="entry name" value="Phosphatidic acid phosphatase type 2/haloperoxidase"/>
    <property type="match status" value="1"/>
</dbReference>
<keyword evidence="1" id="KW-0812">Transmembrane</keyword>
<reference evidence="3 4" key="1">
    <citation type="submission" date="2019-03" db="EMBL/GenBank/DDBJ databases">
        <title>Genome Sequencing and Assembly of Various Microbes Isolated from Partially Reclaimed Soil and Acid Mine Drainage (AMD) Site.</title>
        <authorList>
            <person name="Steinbock B."/>
            <person name="Bechtold R."/>
            <person name="Sevigny J.L."/>
            <person name="Thomas D."/>
            <person name="Cuthill L.R."/>
            <person name="Aveiro Johannsen E.J."/>
            <person name="Thomas K."/>
            <person name="Ghosh A."/>
        </authorList>
    </citation>
    <scope>NUCLEOTIDE SEQUENCE [LARGE SCALE GENOMIC DNA]</scope>
    <source>
        <strain evidence="3 4">S-A1</strain>
    </source>
</reference>
<comment type="caution">
    <text evidence="3">The sequence shown here is derived from an EMBL/GenBank/DDBJ whole genome shotgun (WGS) entry which is preliminary data.</text>
</comment>
<protein>
    <submittedName>
        <fullName evidence="3">Phosphatase PAP2 family protein</fullName>
    </submittedName>
</protein>
<dbReference type="RefSeq" id="WP_133348139.1">
    <property type="nucleotide sequence ID" value="NZ_SMZQ01000003.1"/>
</dbReference>
<dbReference type="AlphaFoldDB" id="A0A4R5Y6J5"/>
<sequence>MTVGQHESSGSGTGKHVGKWRYFHDKFVVEERYLDPADRRGLYRASVILVVAGVALFVATLISVLQADGLSAADGPVRDWLLGLRSNTLTAIMIFLAVVFGPIALPIILLVVVVAWGFAAKHAWRPTLLASAMLTGVIISQIILQIVRRSRPPVDQMLFGIDHTFSFPSGHVLGACDFLLVGAFLIFSRRKNTRAAVWGFVGAGFGIFLAALSRLYLGYHWLSDALASVSLSLIILGGVIAVDTWRTARVPGERITGELSKAETPRD</sequence>
<evidence type="ECO:0000256" key="1">
    <source>
        <dbReference type="SAM" id="Phobius"/>
    </source>
</evidence>
<keyword evidence="1" id="KW-1133">Transmembrane helix</keyword>
<feature type="transmembrane region" description="Helical" evidence="1">
    <location>
        <begin position="42"/>
        <end position="67"/>
    </location>
</feature>
<evidence type="ECO:0000313" key="4">
    <source>
        <dbReference type="Proteomes" id="UP000294621"/>
    </source>
</evidence>
<feature type="transmembrane region" description="Helical" evidence="1">
    <location>
        <begin position="167"/>
        <end position="188"/>
    </location>
</feature>
<name>A0A4R5Y6J5_9MICC</name>
<dbReference type="InterPro" id="IPR000326">
    <property type="entry name" value="PAP2/HPO"/>
</dbReference>
<gene>
    <name evidence="3" type="ORF">E2R57_08510</name>
</gene>
<dbReference type="SUPFAM" id="SSF48317">
    <property type="entry name" value="Acid phosphatase/Vanadium-dependent haloperoxidase"/>
    <property type="match status" value="1"/>
</dbReference>
<dbReference type="CDD" id="cd03392">
    <property type="entry name" value="PAP2_like_2"/>
    <property type="match status" value="1"/>
</dbReference>
<dbReference type="OrthoDB" id="5289372at2"/>
<keyword evidence="1" id="KW-0472">Membrane</keyword>
<dbReference type="Pfam" id="PF01569">
    <property type="entry name" value="PAP2"/>
    <property type="match status" value="1"/>
</dbReference>
<organism evidence="3 4">
    <name type="scientific">Arthrobacter nitrophenolicus</name>
    <dbReference type="NCBI Taxonomy" id="683150"/>
    <lineage>
        <taxon>Bacteria</taxon>
        <taxon>Bacillati</taxon>
        <taxon>Actinomycetota</taxon>
        <taxon>Actinomycetes</taxon>
        <taxon>Micrococcales</taxon>
        <taxon>Micrococcaceae</taxon>
        <taxon>Arthrobacter</taxon>
    </lineage>
</organism>
<dbReference type="GO" id="GO:0042392">
    <property type="term" value="F:sphingosine-1-phosphate phosphatase activity"/>
    <property type="evidence" value="ECO:0007669"/>
    <property type="project" value="TreeGrafter"/>
</dbReference>
<feature type="transmembrane region" description="Helical" evidence="1">
    <location>
        <begin position="128"/>
        <end position="147"/>
    </location>
</feature>
<dbReference type="PANTHER" id="PTHR14969:SF13">
    <property type="entry name" value="AT30094P"/>
    <property type="match status" value="1"/>
</dbReference>